<keyword evidence="1" id="KW-1133">Transmembrane helix</keyword>
<protein>
    <submittedName>
        <fullName evidence="3">Uncharacterized protein</fullName>
    </submittedName>
</protein>
<organism evidence="3">
    <name type="scientific">Schistocephalus solidus</name>
    <name type="common">Tapeworm</name>
    <dbReference type="NCBI Taxonomy" id="70667"/>
    <lineage>
        <taxon>Eukaryota</taxon>
        <taxon>Metazoa</taxon>
        <taxon>Spiralia</taxon>
        <taxon>Lophotrochozoa</taxon>
        <taxon>Platyhelminthes</taxon>
        <taxon>Cestoda</taxon>
        <taxon>Eucestoda</taxon>
        <taxon>Diphyllobothriidea</taxon>
        <taxon>Diphyllobothriidae</taxon>
        <taxon>Schistocephalus</taxon>
    </lineage>
</organism>
<evidence type="ECO:0000256" key="1">
    <source>
        <dbReference type="SAM" id="Phobius"/>
    </source>
</evidence>
<feature type="chain" id="PRO_5007050799" evidence="2">
    <location>
        <begin position="21"/>
        <end position="280"/>
    </location>
</feature>
<keyword evidence="1" id="KW-0472">Membrane</keyword>
<evidence type="ECO:0000256" key="2">
    <source>
        <dbReference type="SAM" id="SignalP"/>
    </source>
</evidence>
<accession>A0A0X3NWW8</accession>
<feature type="signal peptide" evidence="2">
    <location>
        <begin position="1"/>
        <end position="20"/>
    </location>
</feature>
<keyword evidence="1" id="KW-0812">Transmembrane</keyword>
<reference evidence="3" key="1">
    <citation type="submission" date="2016-01" db="EMBL/GenBank/DDBJ databases">
        <title>Reference transcriptome for the parasite Schistocephalus solidus: insights into the molecular evolution of parasitism.</title>
        <authorList>
            <person name="Hebert F.O."/>
            <person name="Grambauer S."/>
            <person name="Barber I."/>
            <person name="Landry C.R."/>
            <person name="Aubin-Horth N."/>
        </authorList>
    </citation>
    <scope>NUCLEOTIDE SEQUENCE</scope>
</reference>
<dbReference type="AlphaFoldDB" id="A0A0X3NWW8"/>
<gene>
    <name evidence="3" type="ORF">TR86236</name>
</gene>
<name>A0A0X3NWW8_SCHSO</name>
<sequence>MLPLGLFMLCCASFLNGASAACDNFCASFYNVGNLSLSCTKGCALSSGRNIQAISQQPVHDFCRDQCSISETSTENKAACYDGCSYIEPSVVIPSPDESDRMSDFAQNFLSSPLISRLLEFMSLAPDDQSGGSKDNSSPIRTLRIHVIVPSDDENLNPLLVRPIPPELNFNEPRIISDKPGLSRSIGRAMCQRLHNFAHHIASRPLLFVTVVFLLMNLVILLTFCCLRCRVRGMRKAAFKRQLRRMPAYLEPASVKIDMILPQPPMEREADELPPKEPIV</sequence>
<feature type="transmembrane region" description="Helical" evidence="1">
    <location>
        <begin position="206"/>
        <end position="227"/>
    </location>
</feature>
<proteinExistence type="predicted"/>
<dbReference type="EMBL" id="GEEE01023829">
    <property type="protein sequence ID" value="JAP39396.1"/>
    <property type="molecule type" value="Transcribed_RNA"/>
</dbReference>
<keyword evidence="2" id="KW-0732">Signal</keyword>
<evidence type="ECO:0000313" key="3">
    <source>
        <dbReference type="EMBL" id="JAP39396.1"/>
    </source>
</evidence>